<keyword evidence="10 18" id="KW-0072">Autophagy</keyword>
<evidence type="ECO:0000256" key="1">
    <source>
        <dbReference type="ARBA" id="ARBA00004439"/>
    </source>
</evidence>
<evidence type="ECO:0000256" key="4">
    <source>
        <dbReference type="ARBA" id="ARBA00004653"/>
    </source>
</evidence>
<feature type="compositionally biased region" description="Basic and acidic residues" evidence="19">
    <location>
        <begin position="1"/>
        <end position="12"/>
    </location>
</feature>
<evidence type="ECO:0000256" key="9">
    <source>
        <dbReference type="ARBA" id="ARBA00022989"/>
    </source>
</evidence>
<dbReference type="GO" id="GO:0000422">
    <property type="term" value="P:autophagy of mitochondrion"/>
    <property type="evidence" value="ECO:0007669"/>
    <property type="project" value="TreeGrafter"/>
</dbReference>
<evidence type="ECO:0000256" key="10">
    <source>
        <dbReference type="ARBA" id="ARBA00023006"/>
    </source>
</evidence>
<feature type="transmembrane region" description="Helical" evidence="18">
    <location>
        <begin position="518"/>
        <end position="540"/>
    </location>
</feature>
<dbReference type="GO" id="GO:0006869">
    <property type="term" value="P:lipid transport"/>
    <property type="evidence" value="ECO:0007669"/>
    <property type="project" value="UniProtKB-KW"/>
</dbReference>
<name>A0A9W8AYM5_9FUNG</name>
<evidence type="ECO:0000256" key="16">
    <source>
        <dbReference type="ARBA" id="ARBA00024621"/>
    </source>
</evidence>
<dbReference type="GO" id="GO:0034045">
    <property type="term" value="C:phagophore assembly site membrane"/>
    <property type="evidence" value="ECO:0007669"/>
    <property type="project" value="UniProtKB-SubCell"/>
</dbReference>
<evidence type="ECO:0000256" key="14">
    <source>
        <dbReference type="ARBA" id="ARBA00024479"/>
    </source>
</evidence>
<comment type="similarity">
    <text evidence="5 18">Belongs to the ATG9 family.</text>
</comment>
<dbReference type="GO" id="GO:0034727">
    <property type="term" value="P:piecemeal microautophagy of the nucleus"/>
    <property type="evidence" value="ECO:0007669"/>
    <property type="project" value="TreeGrafter"/>
</dbReference>
<feature type="transmembrane region" description="Helical" evidence="18">
    <location>
        <begin position="556"/>
        <end position="574"/>
    </location>
</feature>
<feature type="compositionally biased region" description="Polar residues" evidence="19">
    <location>
        <begin position="18"/>
        <end position="28"/>
    </location>
</feature>
<evidence type="ECO:0000256" key="3">
    <source>
        <dbReference type="ARBA" id="ARBA00004511"/>
    </source>
</evidence>
<dbReference type="GO" id="GO:0061709">
    <property type="term" value="P:reticulophagy"/>
    <property type="evidence" value="ECO:0007669"/>
    <property type="project" value="TreeGrafter"/>
</dbReference>
<reference evidence="20" key="1">
    <citation type="submission" date="2022-07" db="EMBL/GenBank/DDBJ databases">
        <title>Phylogenomic reconstructions and comparative analyses of Kickxellomycotina fungi.</title>
        <authorList>
            <person name="Reynolds N.K."/>
            <person name="Stajich J.E."/>
            <person name="Barry K."/>
            <person name="Grigoriev I.V."/>
            <person name="Crous P."/>
            <person name="Smith M.E."/>
        </authorList>
    </citation>
    <scope>NUCLEOTIDE SEQUENCE</scope>
    <source>
        <strain evidence="20">RSA 1196</strain>
    </source>
</reference>
<comment type="subcellular location">
    <subcellularLocation>
        <location evidence="1">Cytoplasmic vesicle membrane</location>
        <topology evidence="1">Multi-pass membrane protein</topology>
    </subcellularLocation>
    <subcellularLocation>
        <location evidence="2">Endoplasmic reticulum membrane</location>
        <topology evidence="2">Multi-pass membrane protein</topology>
    </subcellularLocation>
    <subcellularLocation>
        <location evidence="4">Golgi apparatus membrane</location>
        <topology evidence="4">Multi-pass membrane protein</topology>
    </subcellularLocation>
    <subcellularLocation>
        <location evidence="3 18">Preautophagosomal structure membrane</location>
        <topology evidence="3 18">Multi-pass membrane protein</topology>
    </subcellularLocation>
</comment>
<evidence type="ECO:0000256" key="7">
    <source>
        <dbReference type="ARBA" id="ARBA00022448"/>
    </source>
</evidence>
<evidence type="ECO:0000256" key="5">
    <source>
        <dbReference type="ARBA" id="ARBA00006185"/>
    </source>
</evidence>
<comment type="function">
    <text evidence="18">Phospholipid scramblase involved in autophagy. Cycles between the preautophagosomal structure/phagophore assembly site (PAS) and the cytoplasmic vesicle pool and supplies membrane for the growing autophagosome. Lipid scramblase activity plays a key role in preautophagosomal structure/phagophore assembly by distributing the phospholipids that arrive through ATG2 from the cytoplasmic to the luminal leaflet of the bilayer, thereby driving autophagosomal membrane expansion.</text>
</comment>
<feature type="transmembrane region" description="Helical" evidence="18">
    <location>
        <begin position="433"/>
        <end position="457"/>
    </location>
</feature>
<dbReference type="AlphaFoldDB" id="A0A9W8AYM5"/>
<dbReference type="Pfam" id="PF04109">
    <property type="entry name" value="ATG9"/>
    <property type="match status" value="1"/>
</dbReference>
<evidence type="ECO:0000313" key="20">
    <source>
        <dbReference type="EMBL" id="KAJ1968305.1"/>
    </source>
</evidence>
<dbReference type="EMBL" id="JANBPY010000202">
    <property type="protein sequence ID" value="KAJ1968305.1"/>
    <property type="molecule type" value="Genomic_DNA"/>
</dbReference>
<keyword evidence="21" id="KW-1185">Reference proteome</keyword>
<gene>
    <name evidence="20" type="primary">ATG9</name>
    <name evidence="20" type="ORF">IWQ62_001326</name>
</gene>
<feature type="transmembrane region" description="Helical" evidence="18">
    <location>
        <begin position="193"/>
        <end position="217"/>
    </location>
</feature>
<comment type="caution">
    <text evidence="20">The sequence shown here is derived from an EMBL/GenBank/DDBJ whole genome shotgun (WGS) entry which is preliminary data.</text>
</comment>
<evidence type="ECO:0000256" key="6">
    <source>
        <dbReference type="ARBA" id="ARBA00018074"/>
    </source>
</evidence>
<evidence type="ECO:0000256" key="13">
    <source>
        <dbReference type="ARBA" id="ARBA00023136"/>
    </source>
</evidence>
<comment type="catalytic activity">
    <reaction evidence="16">
        <text>a 1,2-diacyl-sn-glycero-3-phospho-(1D-myo-inositol-3-phosphate)(in) = a 1,2-diacyl-sn-glycero-3-phospho-(1D-myo-inositol-3-phosphate)(out)</text>
        <dbReference type="Rhea" id="RHEA:67920"/>
        <dbReference type="ChEBI" id="CHEBI:58088"/>
    </reaction>
</comment>
<feature type="region of interest" description="Disordered" evidence="19">
    <location>
        <begin position="1"/>
        <end position="28"/>
    </location>
</feature>
<accession>A0A9W8AYM5</accession>
<dbReference type="GO" id="GO:0005789">
    <property type="term" value="C:endoplasmic reticulum membrane"/>
    <property type="evidence" value="ECO:0007669"/>
    <property type="project" value="UniProtKB-SubCell"/>
</dbReference>
<dbReference type="PANTHER" id="PTHR13038">
    <property type="entry name" value="APG9 AUTOPHAGY 9"/>
    <property type="match status" value="1"/>
</dbReference>
<organism evidence="20 21">
    <name type="scientific">Dispira parvispora</name>
    <dbReference type="NCBI Taxonomy" id="1520584"/>
    <lineage>
        <taxon>Eukaryota</taxon>
        <taxon>Fungi</taxon>
        <taxon>Fungi incertae sedis</taxon>
        <taxon>Zoopagomycota</taxon>
        <taxon>Kickxellomycotina</taxon>
        <taxon>Dimargaritomycetes</taxon>
        <taxon>Dimargaritales</taxon>
        <taxon>Dimargaritaceae</taxon>
        <taxon>Dispira</taxon>
    </lineage>
</organism>
<protein>
    <recommendedName>
        <fullName evidence="6 18">Autophagy-related protein 9</fullName>
    </recommendedName>
</protein>
<dbReference type="PANTHER" id="PTHR13038:SF10">
    <property type="entry name" value="AUTOPHAGY-RELATED PROTEIN 9"/>
    <property type="match status" value="1"/>
</dbReference>
<dbReference type="OrthoDB" id="2020634at2759"/>
<keyword evidence="11" id="KW-0333">Golgi apparatus</keyword>
<evidence type="ECO:0000256" key="15">
    <source>
        <dbReference type="ARBA" id="ARBA00024615"/>
    </source>
</evidence>
<feature type="region of interest" description="Disordered" evidence="19">
    <location>
        <begin position="68"/>
        <end position="151"/>
    </location>
</feature>
<comment type="catalytic activity">
    <reaction evidence="17">
        <text>a 1,2-diacyl-sn-glycero-3-phosphocholine(in) = a 1,2-diacyl-sn-glycero-3-phosphocholine(out)</text>
        <dbReference type="Rhea" id="RHEA:38571"/>
        <dbReference type="ChEBI" id="CHEBI:57643"/>
    </reaction>
</comment>
<dbReference type="GO" id="GO:0000139">
    <property type="term" value="C:Golgi membrane"/>
    <property type="evidence" value="ECO:0007669"/>
    <property type="project" value="UniProtKB-SubCell"/>
</dbReference>
<dbReference type="GO" id="GO:0030659">
    <property type="term" value="C:cytoplasmic vesicle membrane"/>
    <property type="evidence" value="ECO:0007669"/>
    <property type="project" value="UniProtKB-SubCell"/>
</dbReference>
<proteinExistence type="inferred from homology"/>
<feature type="region of interest" description="Disordered" evidence="19">
    <location>
        <begin position="742"/>
        <end position="812"/>
    </location>
</feature>
<keyword evidence="7 18" id="KW-0813">Transport</keyword>
<dbReference type="GO" id="GO:0034497">
    <property type="term" value="P:protein localization to phagophore assembly site"/>
    <property type="evidence" value="ECO:0007669"/>
    <property type="project" value="TreeGrafter"/>
</dbReference>
<keyword evidence="9 18" id="KW-1133">Transmembrane helix</keyword>
<feature type="compositionally biased region" description="Polar residues" evidence="19">
    <location>
        <begin position="800"/>
        <end position="812"/>
    </location>
</feature>
<sequence>MFRHERLTKVPYEEFEDTPSSPGSHSQAVPQSIYFEPTVNQPATSPTLLPTTTASPHAHVIQVTTCPPEIPPSPPDRVVPTSPTVQTHWTPPKTSNEEVEAGSSSGPTWEPFGINDEATLTLGDRPQRRPAWWPKNNGGASNRRSHHRPSVPHRVLGPARLPIRERVLAQWRDYANQDEFFERMYAYYAGKGFLAIFLTRFLNLLVLGFVVSFTTFLTGCIDYERLHQEKSLGLVIIPQCVYRFAWTTQVVLVLFGAFYGLQIFYLFYDSGPLLEMRCFFTQILGITHAQLQTCPWNEVVQRLIQLRDQDLLVMRERAKTTLATPDHQVAHARRLNHLRLNAHSITNRIMRKENYLIALFNKSLLDLSSPLATWLPFGLASDTPHQTLTRALEWNFTFCLQGPVFDRESGQVNRKVLRESYRQELSEALRQRFIIMGCINLVLAPFIVVFLLLYFFFRYFEELYKNPGSLVSRQYTLYARWKFRDFNELPHQFQSRLQASYPRAVEYLTQFPQEITRLLARFAAFVAGSFAAVLLVLTVVDHDLSLEFEITPHKTVLFYIGLFGTIVAASRSAVSSDQSYGKNPGDILHQVVEFLHYMPDAWRGRMHTPEVRAEVEEFFDYKLRIYFRELWSVVTTPFILWFSLAPSSGRIVDFFREFTVHVDGIGYVCSFAVFDFRRHGNQQYGAPVGPTGVDQSRWVSDQGKMEQSFINFKLHHPDWEPSDPAASAYLARVQDTQLRLQQSQWLAPPVTGREPQAADKRQGKQPMLARGREPATGGDTSPLRGPTDDTLLPRGRSPYAPQTATSLATSQGTADSLEASNLMYLSAITNVRRQPAPSTPGVFGLVNQLYEMNNLL</sequence>
<comment type="catalytic activity">
    <reaction evidence="15">
        <text>a 1,2-diacyl-sn-glycero-3-phosphoethanolamine(in) = a 1,2-diacyl-sn-glycero-3-phosphoethanolamine(out)</text>
        <dbReference type="Rhea" id="RHEA:38895"/>
        <dbReference type="ChEBI" id="CHEBI:64612"/>
    </reaction>
</comment>
<keyword evidence="13 18" id="KW-0472">Membrane</keyword>
<dbReference type="GO" id="GO:0005776">
    <property type="term" value="C:autophagosome"/>
    <property type="evidence" value="ECO:0007669"/>
    <property type="project" value="TreeGrafter"/>
</dbReference>
<dbReference type="InterPro" id="IPR007241">
    <property type="entry name" value="Autophagy-rel_prot_9"/>
</dbReference>
<keyword evidence="8 18" id="KW-0812">Transmembrane</keyword>
<comment type="catalytic activity">
    <reaction evidence="14">
        <text>a 1,2-diacyl-sn-glycero-3-phospho-L-serine(in) = a 1,2-diacyl-sn-glycero-3-phospho-L-serine(out)</text>
        <dbReference type="Rhea" id="RHEA:38663"/>
        <dbReference type="ChEBI" id="CHEBI:57262"/>
    </reaction>
</comment>
<evidence type="ECO:0000256" key="8">
    <source>
        <dbReference type="ARBA" id="ARBA00022692"/>
    </source>
</evidence>
<evidence type="ECO:0000256" key="12">
    <source>
        <dbReference type="ARBA" id="ARBA00023055"/>
    </source>
</evidence>
<keyword evidence="12 18" id="KW-0445">Lipid transport</keyword>
<feature type="compositionally biased region" description="Pro residues" evidence="19">
    <location>
        <begin position="68"/>
        <end position="77"/>
    </location>
</feature>
<evidence type="ECO:0000256" key="19">
    <source>
        <dbReference type="SAM" id="MobiDB-lite"/>
    </source>
</evidence>
<feature type="transmembrane region" description="Helical" evidence="18">
    <location>
        <begin position="244"/>
        <end position="267"/>
    </location>
</feature>
<evidence type="ECO:0000256" key="2">
    <source>
        <dbReference type="ARBA" id="ARBA00004477"/>
    </source>
</evidence>
<evidence type="ECO:0000313" key="21">
    <source>
        <dbReference type="Proteomes" id="UP001150925"/>
    </source>
</evidence>
<evidence type="ECO:0000256" key="18">
    <source>
        <dbReference type="RuleBase" id="RU364027"/>
    </source>
</evidence>
<evidence type="ECO:0000256" key="11">
    <source>
        <dbReference type="ARBA" id="ARBA00023034"/>
    </source>
</evidence>
<dbReference type="Proteomes" id="UP001150925">
    <property type="component" value="Unassembled WGS sequence"/>
</dbReference>
<evidence type="ECO:0000256" key="17">
    <source>
        <dbReference type="ARBA" id="ARBA00024631"/>
    </source>
</evidence>